<accession>A0A7X0J3E4</accession>
<evidence type="ECO:0000313" key="3">
    <source>
        <dbReference type="Proteomes" id="UP000521017"/>
    </source>
</evidence>
<organism evidence="2 3">
    <name type="scientific">Pedobacter cryoconitis</name>
    <dbReference type="NCBI Taxonomy" id="188932"/>
    <lineage>
        <taxon>Bacteria</taxon>
        <taxon>Pseudomonadati</taxon>
        <taxon>Bacteroidota</taxon>
        <taxon>Sphingobacteriia</taxon>
        <taxon>Sphingobacteriales</taxon>
        <taxon>Sphingobacteriaceae</taxon>
        <taxon>Pedobacter</taxon>
    </lineage>
</organism>
<name>A0A7X0J3E4_9SPHI</name>
<dbReference type="AlphaFoldDB" id="A0A7X0J3E4"/>
<comment type="caution">
    <text evidence="2">The sequence shown here is derived from an EMBL/GenBank/DDBJ whole genome shotgun (WGS) entry which is preliminary data.</text>
</comment>
<protein>
    <submittedName>
        <fullName evidence="2">Uncharacterized protein</fullName>
    </submittedName>
</protein>
<reference evidence="2 3" key="1">
    <citation type="submission" date="2020-08" db="EMBL/GenBank/DDBJ databases">
        <title>Genomic Encyclopedia of Type Strains, Phase IV (KMG-V): Genome sequencing to study the core and pangenomes of soil and plant-associated prokaryotes.</title>
        <authorList>
            <person name="Whitman W."/>
        </authorList>
    </citation>
    <scope>NUCLEOTIDE SEQUENCE [LARGE SCALE GENOMIC DNA]</scope>
    <source>
        <strain evidence="2 3">M2T3</strain>
    </source>
</reference>
<dbReference type="EMBL" id="JACHCC010000006">
    <property type="protein sequence ID" value="MBB6500368.1"/>
    <property type="molecule type" value="Genomic_DNA"/>
</dbReference>
<keyword evidence="1" id="KW-1133">Transmembrane helix</keyword>
<gene>
    <name evidence="2" type="ORF">HDF25_002516</name>
</gene>
<evidence type="ECO:0000313" key="2">
    <source>
        <dbReference type="EMBL" id="MBB6500368.1"/>
    </source>
</evidence>
<keyword evidence="1" id="KW-0812">Transmembrane</keyword>
<proteinExistence type="predicted"/>
<evidence type="ECO:0000256" key="1">
    <source>
        <dbReference type="SAM" id="Phobius"/>
    </source>
</evidence>
<dbReference type="Proteomes" id="UP000521017">
    <property type="component" value="Unassembled WGS sequence"/>
</dbReference>
<sequence>MIFRPEPLFLKLNYIFFTHFVADKSFLVLLLVKVKLITKENAP</sequence>
<feature type="transmembrane region" description="Helical" evidence="1">
    <location>
        <begin position="12"/>
        <end position="32"/>
    </location>
</feature>
<keyword evidence="1" id="KW-0472">Membrane</keyword>